<reference evidence="1 2" key="1">
    <citation type="journal article" date="2021" name="Elife">
        <title>Chloroplast acquisition without the gene transfer in kleptoplastic sea slugs, Plakobranchus ocellatus.</title>
        <authorList>
            <person name="Maeda T."/>
            <person name="Takahashi S."/>
            <person name="Yoshida T."/>
            <person name="Shimamura S."/>
            <person name="Takaki Y."/>
            <person name="Nagai Y."/>
            <person name="Toyoda A."/>
            <person name="Suzuki Y."/>
            <person name="Arimoto A."/>
            <person name="Ishii H."/>
            <person name="Satoh N."/>
            <person name="Nishiyama T."/>
            <person name="Hasebe M."/>
            <person name="Maruyama T."/>
            <person name="Minagawa J."/>
            <person name="Obokata J."/>
            <person name="Shigenobu S."/>
        </authorList>
    </citation>
    <scope>NUCLEOTIDE SEQUENCE [LARGE SCALE GENOMIC DNA]</scope>
</reference>
<accession>A0AAV3YLP9</accession>
<comment type="caution">
    <text evidence="1">The sequence shown here is derived from an EMBL/GenBank/DDBJ whole genome shotgun (WGS) entry which is preliminary data.</text>
</comment>
<name>A0AAV3YLP9_9GAST</name>
<evidence type="ECO:0000313" key="2">
    <source>
        <dbReference type="Proteomes" id="UP000735302"/>
    </source>
</evidence>
<organism evidence="1 2">
    <name type="scientific">Plakobranchus ocellatus</name>
    <dbReference type="NCBI Taxonomy" id="259542"/>
    <lineage>
        <taxon>Eukaryota</taxon>
        <taxon>Metazoa</taxon>
        <taxon>Spiralia</taxon>
        <taxon>Lophotrochozoa</taxon>
        <taxon>Mollusca</taxon>
        <taxon>Gastropoda</taxon>
        <taxon>Heterobranchia</taxon>
        <taxon>Euthyneura</taxon>
        <taxon>Panpulmonata</taxon>
        <taxon>Sacoglossa</taxon>
        <taxon>Placobranchoidea</taxon>
        <taxon>Plakobranchidae</taxon>
        <taxon>Plakobranchus</taxon>
    </lineage>
</organism>
<dbReference type="Proteomes" id="UP000735302">
    <property type="component" value="Unassembled WGS sequence"/>
</dbReference>
<sequence length="89" mass="9902">MYWQLVQIAAYYKVISGFKALVKCARSFQAGTTDRKVSADIRASSLAIEPPAPHSSGSAPNRNDMQNYLVQFCDHETRVSPTLYCCQQA</sequence>
<evidence type="ECO:0000313" key="1">
    <source>
        <dbReference type="EMBL" id="GFN83953.1"/>
    </source>
</evidence>
<protein>
    <submittedName>
        <fullName evidence="1">Uncharacterized protein</fullName>
    </submittedName>
</protein>
<keyword evidence="2" id="KW-1185">Reference proteome</keyword>
<dbReference type="AlphaFoldDB" id="A0AAV3YLP9"/>
<dbReference type="EMBL" id="BLXT01001274">
    <property type="protein sequence ID" value="GFN83953.1"/>
    <property type="molecule type" value="Genomic_DNA"/>
</dbReference>
<proteinExistence type="predicted"/>
<gene>
    <name evidence="1" type="ORF">PoB_001045900</name>
</gene>